<protein>
    <submittedName>
        <fullName evidence="1">Uncharacterized protein</fullName>
    </submittedName>
</protein>
<evidence type="ECO:0000313" key="2">
    <source>
        <dbReference type="Proteomes" id="UP001642487"/>
    </source>
</evidence>
<keyword evidence="2" id="KW-1185">Reference proteome</keyword>
<accession>A0ABP0YH37</accession>
<organism evidence="1 2">
    <name type="scientific">Citrullus colocynthis</name>
    <name type="common">colocynth</name>
    <dbReference type="NCBI Taxonomy" id="252529"/>
    <lineage>
        <taxon>Eukaryota</taxon>
        <taxon>Viridiplantae</taxon>
        <taxon>Streptophyta</taxon>
        <taxon>Embryophyta</taxon>
        <taxon>Tracheophyta</taxon>
        <taxon>Spermatophyta</taxon>
        <taxon>Magnoliopsida</taxon>
        <taxon>eudicotyledons</taxon>
        <taxon>Gunneridae</taxon>
        <taxon>Pentapetalae</taxon>
        <taxon>rosids</taxon>
        <taxon>fabids</taxon>
        <taxon>Cucurbitales</taxon>
        <taxon>Cucurbitaceae</taxon>
        <taxon>Benincaseae</taxon>
        <taxon>Citrullus</taxon>
    </lineage>
</organism>
<gene>
    <name evidence="1" type="ORF">CITCOLO1_LOCUS11251</name>
</gene>
<evidence type="ECO:0000313" key="1">
    <source>
        <dbReference type="EMBL" id="CAK9319257.1"/>
    </source>
</evidence>
<proteinExistence type="predicted"/>
<feature type="non-terminal residue" evidence="1">
    <location>
        <position position="1"/>
    </location>
</feature>
<dbReference type="Proteomes" id="UP001642487">
    <property type="component" value="Chromosome 4"/>
</dbReference>
<name>A0ABP0YH37_9ROSI</name>
<dbReference type="EMBL" id="OZ021738">
    <property type="protein sequence ID" value="CAK9319257.1"/>
    <property type="molecule type" value="Genomic_DNA"/>
</dbReference>
<reference evidence="1 2" key="1">
    <citation type="submission" date="2024-03" db="EMBL/GenBank/DDBJ databases">
        <authorList>
            <person name="Gkanogiannis A."/>
            <person name="Becerra Lopez-Lavalle L."/>
        </authorList>
    </citation>
    <scope>NUCLEOTIDE SEQUENCE [LARGE SCALE GENOMIC DNA]</scope>
</reference>
<sequence>MGGAWGYPYVAISPLQAQCSAHGGAYAWGVEVVGGPVDGGWRHGGLCLVGWGRVPLGGRREPCLAHDVVLLLVSRAASAPRDALGFQGSRTAFGRLAFLGLGRGRGHKGGGGNGDGAVRRVLALGGRGATSARILDVGNVPSSAELGAAATLPAGLTLTRTDVHPRPYVGRGERVWMSSRVGRIGLLGRCSHVMTLHPGFIASKGAGSRALPGLTCIRRVSGDSEVWVGRLGARASNCRRQLLFIDVPRSISSGRVLSVLALVPHAMEASRLVRPFLSAPLVECMTNPEARIVFRFGPSKARRGPRRRCSLSRMQCIRRHHMVEKSLERVASYRLLQRMTLAPRVDLAPAVVLTDGGRCYHAGCDVV</sequence>